<comment type="subcellular location">
    <subcellularLocation>
        <location evidence="6">Cytoplasm</location>
    </subcellularLocation>
    <subcellularLocation>
        <location evidence="6">Nucleus</location>
    </subcellularLocation>
</comment>
<evidence type="ECO:0000256" key="3">
    <source>
        <dbReference type="ARBA" id="ARBA00023242"/>
    </source>
</evidence>
<comment type="function">
    <text evidence="6">Component of the proteasome, a multicatalytic proteinase complex which is characterized by its ability to cleave peptides with Arg, Phe, Tyr, Leu, and Glu adjacent to the leaving group at neutral or slightly basic pH. The proteasome has an ATP-dependent proteolytic activity.</text>
</comment>
<dbReference type="GO" id="GO:0005634">
    <property type="term" value="C:nucleus"/>
    <property type="evidence" value="ECO:0007669"/>
    <property type="project" value="UniProtKB-SubCell"/>
</dbReference>
<dbReference type="CDD" id="cd03758">
    <property type="entry name" value="proteasome_beta_type_2"/>
    <property type="match status" value="1"/>
</dbReference>
<evidence type="ECO:0000256" key="2">
    <source>
        <dbReference type="ARBA" id="ARBA00022942"/>
    </source>
</evidence>
<evidence type="ECO:0000313" key="8">
    <source>
        <dbReference type="EMBL" id="CAB3240118.1"/>
    </source>
</evidence>
<comment type="similarity">
    <text evidence="6">Belongs to the peptidase T1B family.</text>
</comment>
<gene>
    <name evidence="7" type="ORF">APLA_LOCUS7813</name>
    <name evidence="8" type="ORF">APLA_LOCUS8840</name>
</gene>
<keyword evidence="1 6" id="KW-0963">Cytoplasm</keyword>
<accession>A0A8S0ZYK3</accession>
<dbReference type="InterPro" id="IPR029055">
    <property type="entry name" value="Ntn_hydrolases_N"/>
</dbReference>
<comment type="subunit">
    <text evidence="6">Component of the proteasome complex.</text>
</comment>
<dbReference type="EMBL" id="CADEBD010000309">
    <property type="protein sequence ID" value="CAB3240118.1"/>
    <property type="molecule type" value="Genomic_DNA"/>
</dbReference>
<dbReference type="PROSITE" id="PS00854">
    <property type="entry name" value="PROTEASOME_BETA_1"/>
    <property type="match status" value="1"/>
</dbReference>
<evidence type="ECO:0000256" key="1">
    <source>
        <dbReference type="ARBA" id="ARBA00022490"/>
    </source>
</evidence>
<comment type="subunit">
    <text evidence="5">The 26S proteasome consists of a 20S proteasome core and two 19S regulatory subunits. The 20S proteasome core is composed of 28 subunits that are arranged in four stacked rings, resulting in a barrel-shaped structure. The two end rings are each formed by seven alpha subunits, and the two central rings are each formed by seven beta subunits. The catalytic chamber with the active sites is on the inside of the barrel.</text>
</comment>
<dbReference type="PANTHER" id="PTHR32194">
    <property type="entry name" value="METALLOPROTEASE TLDD"/>
    <property type="match status" value="1"/>
</dbReference>
<dbReference type="PANTHER" id="PTHR32194:SF2">
    <property type="entry name" value="PROTEASOME SUBUNIT BETA TYPE-1"/>
    <property type="match status" value="1"/>
</dbReference>
<keyword evidence="9" id="KW-1185">Reference proteome</keyword>
<dbReference type="AlphaFoldDB" id="A0A8S0ZYK3"/>
<proteinExistence type="inferred from homology"/>
<dbReference type="Proteomes" id="UP000494106">
    <property type="component" value="Unassembled WGS sequence"/>
</dbReference>
<dbReference type="InterPro" id="IPR016050">
    <property type="entry name" value="Proteasome_bsu_CS"/>
</dbReference>
<evidence type="ECO:0000256" key="5">
    <source>
        <dbReference type="ARBA" id="ARBA00026071"/>
    </source>
</evidence>
<keyword evidence="2 6" id="KW-0647">Proteasome</keyword>
<dbReference type="EMBL" id="CADEBC010000503">
    <property type="protein sequence ID" value="CAB3239533.1"/>
    <property type="molecule type" value="Genomic_DNA"/>
</dbReference>
<dbReference type="GO" id="GO:0010498">
    <property type="term" value="P:proteasomal protein catabolic process"/>
    <property type="evidence" value="ECO:0007669"/>
    <property type="project" value="InterPro"/>
</dbReference>
<sequence>MTESSLHIQCLIGIQCQDFTMLAADQTSTLSIIVMKNDVNKLHDLTSKQVLGIIGDSGDTMQLTQFICKNLMLYQMKNGYQLSTEAVVHFIRKNVMESLKSGTPCIVNMLVGGYDQLEGGQLYTLDFLASALRVPYGVHGFGGIICLGLLDRYHKSTMTETEGYDLIKTCVHQIHERLFINLPNFQVKLVNKDGIQTLPAITPATFAAQINF</sequence>
<evidence type="ECO:0000256" key="6">
    <source>
        <dbReference type="RuleBase" id="RU004203"/>
    </source>
</evidence>
<evidence type="ECO:0000313" key="7">
    <source>
        <dbReference type="EMBL" id="CAB3239533.1"/>
    </source>
</evidence>
<dbReference type="GO" id="GO:0005737">
    <property type="term" value="C:cytoplasm"/>
    <property type="evidence" value="ECO:0007669"/>
    <property type="project" value="UniProtKB-SubCell"/>
</dbReference>
<evidence type="ECO:0000313" key="9">
    <source>
        <dbReference type="Proteomes" id="UP000494106"/>
    </source>
</evidence>
<keyword evidence="3 6" id="KW-0539">Nucleus</keyword>
<dbReference type="Pfam" id="PF00227">
    <property type="entry name" value="Proteasome"/>
    <property type="match status" value="1"/>
</dbReference>
<dbReference type="Gene3D" id="3.60.20.10">
    <property type="entry name" value="Glutamine Phosphoribosylpyrophosphate, subunit 1, domain 1"/>
    <property type="match status" value="1"/>
</dbReference>
<dbReference type="InterPro" id="IPR035206">
    <property type="entry name" value="Proteasome_beta2"/>
</dbReference>
<dbReference type="Proteomes" id="UP000494256">
    <property type="component" value="Unassembled WGS sequence"/>
</dbReference>
<dbReference type="InterPro" id="IPR001353">
    <property type="entry name" value="Proteasome_sua/b"/>
</dbReference>
<reference evidence="9 10" key="1">
    <citation type="submission" date="2020-04" db="EMBL/GenBank/DDBJ databases">
        <authorList>
            <person name="Wallbank WR R."/>
            <person name="Pardo Diaz C."/>
            <person name="Kozak K."/>
            <person name="Martin S."/>
            <person name="Jiggins C."/>
            <person name="Moest M."/>
            <person name="Warren A I."/>
            <person name="Byers J.R.P. K."/>
            <person name="Montejo-Kovacevich G."/>
            <person name="Yen C E."/>
        </authorList>
    </citation>
    <scope>NUCLEOTIDE SEQUENCE [LARGE SCALE GENOMIC DNA]</scope>
</reference>
<evidence type="ECO:0000256" key="4">
    <source>
        <dbReference type="ARBA" id="ARBA00024953"/>
    </source>
</evidence>
<dbReference type="OrthoDB" id="268428at2759"/>
<dbReference type="InterPro" id="IPR023333">
    <property type="entry name" value="Proteasome_suB-type"/>
</dbReference>
<dbReference type="GO" id="GO:0005839">
    <property type="term" value="C:proteasome core complex"/>
    <property type="evidence" value="ECO:0007669"/>
    <property type="project" value="InterPro"/>
</dbReference>
<protein>
    <recommendedName>
        <fullName evidence="6">Proteasome subunit beta</fullName>
    </recommendedName>
</protein>
<dbReference type="SUPFAM" id="SSF56235">
    <property type="entry name" value="N-terminal nucleophile aminohydrolases (Ntn hydrolases)"/>
    <property type="match status" value="1"/>
</dbReference>
<name>A0A8S0ZYK3_ARCPL</name>
<comment type="function">
    <text evidence="4">Non-catalytic component of the proteasome, a multicatalytic proteinase complex which is characterized by its ability to cleave peptides with Arg, Phe, Tyr, Leu, and Glu adjacent to the leaving group at neutral or slightly basic pH. The proteasome has an ATP-dependent proteolytic activity.</text>
</comment>
<organism evidence="8 10">
    <name type="scientific">Arctia plantaginis</name>
    <name type="common">Wood tiger moth</name>
    <name type="synonym">Phalaena plantaginis</name>
    <dbReference type="NCBI Taxonomy" id="874455"/>
    <lineage>
        <taxon>Eukaryota</taxon>
        <taxon>Metazoa</taxon>
        <taxon>Ecdysozoa</taxon>
        <taxon>Arthropoda</taxon>
        <taxon>Hexapoda</taxon>
        <taxon>Insecta</taxon>
        <taxon>Pterygota</taxon>
        <taxon>Neoptera</taxon>
        <taxon>Endopterygota</taxon>
        <taxon>Lepidoptera</taxon>
        <taxon>Glossata</taxon>
        <taxon>Ditrysia</taxon>
        <taxon>Noctuoidea</taxon>
        <taxon>Erebidae</taxon>
        <taxon>Arctiinae</taxon>
        <taxon>Arctia</taxon>
    </lineage>
</organism>
<evidence type="ECO:0000313" key="10">
    <source>
        <dbReference type="Proteomes" id="UP000494256"/>
    </source>
</evidence>
<comment type="caution">
    <text evidence="8">The sequence shown here is derived from an EMBL/GenBank/DDBJ whole genome shotgun (WGS) entry which is preliminary data.</text>
</comment>